<evidence type="ECO:0000313" key="4">
    <source>
        <dbReference type="Proteomes" id="UP000295380"/>
    </source>
</evidence>
<dbReference type="RefSeq" id="WP_133695293.1">
    <property type="nucleotide sequence ID" value="NZ_SOBR01000002.1"/>
</dbReference>
<organism evidence="3 4">
    <name type="scientific">Chromohalobacter marismortui</name>
    <dbReference type="NCBI Taxonomy" id="42055"/>
    <lineage>
        <taxon>Bacteria</taxon>
        <taxon>Pseudomonadati</taxon>
        <taxon>Pseudomonadota</taxon>
        <taxon>Gammaproteobacteria</taxon>
        <taxon>Oceanospirillales</taxon>
        <taxon>Halomonadaceae</taxon>
        <taxon>Chromohalobacter</taxon>
    </lineage>
</organism>
<keyword evidence="1" id="KW-0812">Transmembrane</keyword>
<keyword evidence="1" id="KW-1133">Transmembrane helix</keyword>
<name>A0A4R7NS77_9GAMM</name>
<feature type="transmembrane region" description="Helical" evidence="1">
    <location>
        <begin position="193"/>
        <end position="216"/>
    </location>
</feature>
<feature type="transmembrane region" description="Helical" evidence="1">
    <location>
        <begin position="53"/>
        <end position="74"/>
    </location>
</feature>
<accession>A0A4R7NS77</accession>
<reference evidence="3 4" key="1">
    <citation type="submission" date="2019-03" db="EMBL/GenBank/DDBJ databases">
        <title>Genomic Encyclopedia of Type Strains, Phase IV (KMG-IV): sequencing the most valuable type-strain genomes for metagenomic binning, comparative biology and taxonomic classification.</title>
        <authorList>
            <person name="Goeker M."/>
        </authorList>
    </citation>
    <scope>NUCLEOTIDE SEQUENCE [LARGE SCALE GENOMIC DNA]</scope>
    <source>
        <strain evidence="3 4">DSM 6770</strain>
    </source>
</reference>
<dbReference type="Pfam" id="PF14145">
    <property type="entry name" value="YrhK"/>
    <property type="match status" value="2"/>
</dbReference>
<gene>
    <name evidence="3" type="ORF">C8E00_102353</name>
</gene>
<dbReference type="InterPro" id="IPR025424">
    <property type="entry name" value="YrhK_domain"/>
</dbReference>
<feature type="domain" description="YrhK" evidence="2">
    <location>
        <begin position="92"/>
        <end position="144"/>
    </location>
</feature>
<evidence type="ECO:0000313" key="3">
    <source>
        <dbReference type="EMBL" id="TDU23853.1"/>
    </source>
</evidence>
<feature type="transmembrane region" description="Helical" evidence="1">
    <location>
        <begin position="123"/>
        <end position="143"/>
    </location>
</feature>
<feature type="transmembrane region" description="Helical" evidence="1">
    <location>
        <begin position="155"/>
        <end position="181"/>
    </location>
</feature>
<comment type="caution">
    <text evidence="3">The sequence shown here is derived from an EMBL/GenBank/DDBJ whole genome shotgun (WGS) entry which is preliminary data.</text>
</comment>
<evidence type="ECO:0000259" key="2">
    <source>
        <dbReference type="Pfam" id="PF14145"/>
    </source>
</evidence>
<dbReference type="PANTHER" id="PTHR34967:SF1">
    <property type="entry name" value="OS02G0257200 PROTEIN"/>
    <property type="match status" value="1"/>
</dbReference>
<protein>
    <submittedName>
        <fullName evidence="3">YrhK-like protein</fullName>
    </submittedName>
</protein>
<dbReference type="EMBL" id="SOBR01000002">
    <property type="protein sequence ID" value="TDU23853.1"/>
    <property type="molecule type" value="Genomic_DNA"/>
</dbReference>
<dbReference type="PANTHER" id="PTHR34967">
    <property type="entry name" value="OS02G0257200 PROTEIN"/>
    <property type="match status" value="1"/>
</dbReference>
<feature type="domain" description="YrhK" evidence="2">
    <location>
        <begin position="21"/>
        <end position="75"/>
    </location>
</feature>
<dbReference type="Proteomes" id="UP000295380">
    <property type="component" value="Unassembled WGS sequence"/>
</dbReference>
<dbReference type="OrthoDB" id="5862062at2"/>
<keyword evidence="4" id="KW-1185">Reference proteome</keyword>
<evidence type="ECO:0000256" key="1">
    <source>
        <dbReference type="SAM" id="Phobius"/>
    </source>
</evidence>
<proteinExistence type="predicted"/>
<keyword evidence="1" id="KW-0472">Membrane</keyword>
<feature type="transmembrane region" description="Helical" evidence="1">
    <location>
        <begin position="20"/>
        <end position="47"/>
    </location>
</feature>
<dbReference type="AlphaFoldDB" id="A0A4R7NS77"/>
<feature type="transmembrane region" description="Helical" evidence="1">
    <location>
        <begin position="94"/>
        <end position="117"/>
    </location>
</feature>
<sequence length="240" mass="26935">MPHHITNRRRSYKTETKSFFWEGLNASTYIIGALCFVVGSVFFLPMYQQYSAAAAWLFIIGSAVYLMVVVHDFIELTIHYRRNKRHGRKTMLEFLTSIGYVIASVLFLVGSVCFLPSVFKEAWGAWCFIIGSALFAFGAAISVTQITRAGTLIGLQLLNAVAICFVMGSVLFLIPSIPYLWPDDHSRLAEKLFTYLASQFIFASVLFLGGGVANFYRAYRMHRHHASDGHADSQAAHQAR</sequence>